<feature type="chain" id="PRO_5043584966" evidence="5">
    <location>
        <begin position="20"/>
        <end position="248"/>
    </location>
</feature>
<dbReference type="GO" id="GO:0004190">
    <property type="term" value="F:aspartic-type endopeptidase activity"/>
    <property type="evidence" value="ECO:0007669"/>
    <property type="project" value="UniProtKB-KW"/>
</dbReference>
<evidence type="ECO:0000313" key="8">
    <source>
        <dbReference type="Proteomes" id="UP000735302"/>
    </source>
</evidence>
<name>A0AAV4CYA5_9GAST</name>
<protein>
    <submittedName>
        <fullName evidence="7">Cathepsin d-like aspartic protease</fullName>
    </submittedName>
</protein>
<dbReference type="GO" id="GO:0006508">
    <property type="term" value="P:proteolysis"/>
    <property type="evidence" value="ECO:0007669"/>
    <property type="project" value="UniProtKB-KW"/>
</dbReference>
<comment type="similarity">
    <text evidence="1">Belongs to the peptidase A1 family.</text>
</comment>
<evidence type="ECO:0000256" key="4">
    <source>
        <dbReference type="ARBA" id="ARBA00022801"/>
    </source>
</evidence>
<dbReference type="SUPFAM" id="SSF50630">
    <property type="entry name" value="Acid proteases"/>
    <property type="match status" value="1"/>
</dbReference>
<keyword evidence="2 7" id="KW-0645">Protease</keyword>
<organism evidence="7 8">
    <name type="scientific">Plakobranchus ocellatus</name>
    <dbReference type="NCBI Taxonomy" id="259542"/>
    <lineage>
        <taxon>Eukaryota</taxon>
        <taxon>Metazoa</taxon>
        <taxon>Spiralia</taxon>
        <taxon>Lophotrochozoa</taxon>
        <taxon>Mollusca</taxon>
        <taxon>Gastropoda</taxon>
        <taxon>Heterobranchia</taxon>
        <taxon>Euthyneura</taxon>
        <taxon>Panpulmonata</taxon>
        <taxon>Sacoglossa</taxon>
        <taxon>Placobranchoidea</taxon>
        <taxon>Plakobranchidae</taxon>
        <taxon>Plakobranchus</taxon>
    </lineage>
</organism>
<dbReference type="Proteomes" id="UP000735302">
    <property type="component" value="Unassembled WGS sequence"/>
</dbReference>
<dbReference type="PRINTS" id="PR00792">
    <property type="entry name" value="PEPSIN"/>
</dbReference>
<dbReference type="InterPro" id="IPR033121">
    <property type="entry name" value="PEPTIDASE_A1"/>
</dbReference>
<keyword evidence="5" id="KW-0732">Signal</keyword>
<evidence type="ECO:0000256" key="5">
    <source>
        <dbReference type="SAM" id="SignalP"/>
    </source>
</evidence>
<reference evidence="7 8" key="1">
    <citation type="journal article" date="2021" name="Elife">
        <title>Chloroplast acquisition without the gene transfer in kleptoplastic sea slugs, Plakobranchus ocellatus.</title>
        <authorList>
            <person name="Maeda T."/>
            <person name="Takahashi S."/>
            <person name="Yoshida T."/>
            <person name="Shimamura S."/>
            <person name="Takaki Y."/>
            <person name="Nagai Y."/>
            <person name="Toyoda A."/>
            <person name="Suzuki Y."/>
            <person name="Arimoto A."/>
            <person name="Ishii H."/>
            <person name="Satoh N."/>
            <person name="Nishiyama T."/>
            <person name="Hasebe M."/>
            <person name="Maruyama T."/>
            <person name="Minagawa J."/>
            <person name="Obokata J."/>
            <person name="Shigenobu S."/>
        </authorList>
    </citation>
    <scope>NUCLEOTIDE SEQUENCE [LARGE SCALE GENOMIC DNA]</scope>
</reference>
<keyword evidence="8" id="KW-1185">Reference proteome</keyword>
<dbReference type="PANTHER" id="PTHR47966">
    <property type="entry name" value="BETA-SITE APP-CLEAVING ENZYME, ISOFORM A-RELATED"/>
    <property type="match status" value="1"/>
</dbReference>
<dbReference type="PROSITE" id="PS51767">
    <property type="entry name" value="PEPTIDASE_A1"/>
    <property type="match status" value="1"/>
</dbReference>
<dbReference type="CDD" id="cd05471">
    <property type="entry name" value="pepsin_like"/>
    <property type="match status" value="1"/>
</dbReference>
<dbReference type="InterPro" id="IPR021109">
    <property type="entry name" value="Peptidase_aspartic_dom_sf"/>
</dbReference>
<dbReference type="Gene3D" id="2.40.70.10">
    <property type="entry name" value="Acid Proteases"/>
    <property type="match status" value="2"/>
</dbReference>
<dbReference type="AlphaFoldDB" id="A0AAV4CYA5"/>
<keyword evidence="4" id="KW-0378">Hydrolase</keyword>
<feature type="domain" description="Peptidase A1" evidence="6">
    <location>
        <begin position="63"/>
        <end position="248"/>
    </location>
</feature>
<dbReference type="PANTHER" id="PTHR47966:SF51">
    <property type="entry name" value="BETA-SITE APP-CLEAVING ENZYME, ISOFORM A-RELATED"/>
    <property type="match status" value="1"/>
</dbReference>
<evidence type="ECO:0000259" key="6">
    <source>
        <dbReference type="PROSITE" id="PS51767"/>
    </source>
</evidence>
<feature type="signal peptide" evidence="5">
    <location>
        <begin position="1"/>
        <end position="19"/>
    </location>
</feature>
<evidence type="ECO:0000313" key="7">
    <source>
        <dbReference type="EMBL" id="GFO36818.1"/>
    </source>
</evidence>
<dbReference type="EMBL" id="BLXT01007141">
    <property type="protein sequence ID" value="GFO36818.1"/>
    <property type="molecule type" value="Genomic_DNA"/>
</dbReference>
<evidence type="ECO:0000256" key="1">
    <source>
        <dbReference type="ARBA" id="ARBA00007447"/>
    </source>
</evidence>
<sequence length="248" mass="27996">MHLCLTVALAMTLVSTCAAGFFKTNTPRRNIKAYPLQASRHENDSPHGSITEVRLMKLEKTMYYGKIAIGTPSQEFTVAFDTCSSPMWIPSRRGVLNKSTIYNRKRYNNLTSTTYQRKAKPFSFPYSATSVTGFWGQEVVKLGDFTIANQTFGEAMSVPDMYDNIYIDGVVGLGFRDISKGEEPNVFDNMVNQGLVQAPVFSFYLKRIHPGGRRSHITFGGVNPDFYTGDFTYVNLSVPNKWQFKLDR</sequence>
<evidence type="ECO:0000256" key="3">
    <source>
        <dbReference type="ARBA" id="ARBA00022750"/>
    </source>
</evidence>
<gene>
    <name evidence="7" type="ORF">PoB_006332300</name>
</gene>
<accession>A0AAV4CYA5</accession>
<evidence type="ECO:0000256" key="2">
    <source>
        <dbReference type="ARBA" id="ARBA00022670"/>
    </source>
</evidence>
<proteinExistence type="inferred from homology"/>
<dbReference type="InterPro" id="IPR001461">
    <property type="entry name" value="Aspartic_peptidase_A1"/>
</dbReference>
<dbReference type="Pfam" id="PF00026">
    <property type="entry name" value="Asp"/>
    <property type="match status" value="1"/>
</dbReference>
<dbReference type="InterPro" id="IPR034164">
    <property type="entry name" value="Pepsin-like_dom"/>
</dbReference>
<keyword evidence="3" id="KW-0064">Aspartyl protease</keyword>
<comment type="caution">
    <text evidence="7">The sequence shown here is derived from an EMBL/GenBank/DDBJ whole genome shotgun (WGS) entry which is preliminary data.</text>
</comment>
<dbReference type="FunFam" id="2.40.70.10:FF:000115">
    <property type="entry name" value="Lysosomal aspartic protease"/>
    <property type="match status" value="1"/>
</dbReference>